<evidence type="ECO:0000256" key="1">
    <source>
        <dbReference type="ARBA" id="ARBA00022679"/>
    </source>
</evidence>
<keyword evidence="1" id="KW-0808">Transferase</keyword>
<dbReference type="GO" id="GO:0016747">
    <property type="term" value="F:acyltransferase activity, transferring groups other than amino-acyl groups"/>
    <property type="evidence" value="ECO:0007669"/>
    <property type="project" value="UniProtKB-ARBA"/>
</dbReference>
<evidence type="ECO:0000256" key="2">
    <source>
        <dbReference type="ARBA" id="ARBA00023315"/>
    </source>
</evidence>
<dbReference type="Gene3D" id="3.30.559.10">
    <property type="entry name" value="Chloramphenicol acetyltransferase-like domain"/>
    <property type="match status" value="2"/>
</dbReference>
<keyword evidence="2" id="KW-0012">Acyltransferase</keyword>
<organism evidence="3 4">
    <name type="scientific">Aristolochia fimbriata</name>
    <name type="common">White veined hardy Dutchman's pipe vine</name>
    <dbReference type="NCBI Taxonomy" id="158543"/>
    <lineage>
        <taxon>Eukaryota</taxon>
        <taxon>Viridiplantae</taxon>
        <taxon>Streptophyta</taxon>
        <taxon>Embryophyta</taxon>
        <taxon>Tracheophyta</taxon>
        <taxon>Spermatophyta</taxon>
        <taxon>Magnoliopsida</taxon>
        <taxon>Magnoliidae</taxon>
        <taxon>Piperales</taxon>
        <taxon>Aristolochiaceae</taxon>
        <taxon>Aristolochia</taxon>
    </lineage>
</organism>
<dbReference type="PANTHER" id="PTHR31625">
    <property type="match status" value="1"/>
</dbReference>
<name>A0AAV7ETH7_ARIFI</name>
<evidence type="ECO:0000313" key="3">
    <source>
        <dbReference type="EMBL" id="KAG9451151.1"/>
    </source>
</evidence>
<dbReference type="InterPro" id="IPR051504">
    <property type="entry name" value="Plant_metabolite_acyltrans"/>
</dbReference>
<protein>
    <submittedName>
        <fullName evidence="3">Uncharacterized protein</fullName>
    </submittedName>
</protein>
<dbReference type="AlphaFoldDB" id="A0AAV7ETH7"/>
<reference evidence="3 4" key="1">
    <citation type="submission" date="2021-07" db="EMBL/GenBank/DDBJ databases">
        <title>The Aristolochia fimbriata genome: insights into angiosperm evolution, floral development and chemical biosynthesis.</title>
        <authorList>
            <person name="Jiao Y."/>
        </authorList>
    </citation>
    <scope>NUCLEOTIDE SEQUENCE [LARGE SCALE GENOMIC DNA]</scope>
    <source>
        <strain evidence="3">IBCAS-2021</strain>
        <tissue evidence="3">Leaf</tissue>
    </source>
</reference>
<proteinExistence type="predicted"/>
<dbReference type="InterPro" id="IPR023213">
    <property type="entry name" value="CAT-like_dom_sf"/>
</dbReference>
<dbReference type="Pfam" id="PF02458">
    <property type="entry name" value="Transferase"/>
    <property type="match status" value="2"/>
</dbReference>
<evidence type="ECO:0000313" key="4">
    <source>
        <dbReference type="Proteomes" id="UP000825729"/>
    </source>
</evidence>
<sequence>MEAVVVDVVKVVGEWRVSPPLGSVPPTELRLSYFDVSMVSVQVEYLFFFDFPGSTQDFRDVHFPRLRNSLSLALSLFYPLGGQAVPSQESPYPGDHVIRYSDGDSVSLTLAESGADFASLVGNQAKEATAFHPLVPPLSHVITSVNSTEATKRQGTQLIAFRVTVFPGAGFSVGLTYNHVVPDGFGIVHFLKSWAAISKAGGEDVSVVKHPPVSDRAVLGDLEPLKRAFLVESAAKSRDSHASSDETLYFWLPANHRHRHRPPVRSPYFGNISPVSAVVEVSTSELTRENGAGHAARAIQAAIRRIDEGRVEQLPAVGRRWTEVMGSKPRERRFSVAGSPLFRVYDLDFGWGRLRKVEFPSMEETELASLSDSREEEGGVEVGVGGPEEEVIRFTSLFEEGLKSLCNVSKL</sequence>
<keyword evidence="4" id="KW-1185">Reference proteome</keyword>
<dbReference type="EMBL" id="JAINDJ010000004">
    <property type="protein sequence ID" value="KAG9451151.1"/>
    <property type="molecule type" value="Genomic_DNA"/>
</dbReference>
<accession>A0AAV7ETH7</accession>
<dbReference type="Proteomes" id="UP000825729">
    <property type="component" value="Unassembled WGS sequence"/>
</dbReference>
<comment type="caution">
    <text evidence="3">The sequence shown here is derived from an EMBL/GenBank/DDBJ whole genome shotgun (WGS) entry which is preliminary data.</text>
</comment>
<gene>
    <name evidence="3" type="ORF">H6P81_011116</name>
</gene>